<accession>A0A5E4QYN8</accession>
<dbReference type="Proteomes" id="UP000324832">
    <property type="component" value="Unassembled WGS sequence"/>
</dbReference>
<evidence type="ECO:0000313" key="1">
    <source>
        <dbReference type="EMBL" id="VVD02346.1"/>
    </source>
</evidence>
<sequence>MIKYFFIALLMTMFVKNMRMI</sequence>
<dbReference type="EMBL" id="FZQP02006000">
    <property type="protein sequence ID" value="VVD02346.1"/>
    <property type="molecule type" value="Genomic_DNA"/>
</dbReference>
<reference evidence="1 2" key="1">
    <citation type="submission" date="2017-07" db="EMBL/GenBank/DDBJ databases">
        <authorList>
            <person name="Talla V."/>
            <person name="Backstrom N."/>
        </authorList>
    </citation>
    <scope>NUCLEOTIDE SEQUENCE [LARGE SCALE GENOMIC DNA]</scope>
</reference>
<organism evidence="1 2">
    <name type="scientific">Leptidea sinapis</name>
    <dbReference type="NCBI Taxonomy" id="189913"/>
    <lineage>
        <taxon>Eukaryota</taxon>
        <taxon>Metazoa</taxon>
        <taxon>Ecdysozoa</taxon>
        <taxon>Arthropoda</taxon>
        <taxon>Hexapoda</taxon>
        <taxon>Insecta</taxon>
        <taxon>Pterygota</taxon>
        <taxon>Neoptera</taxon>
        <taxon>Endopterygota</taxon>
        <taxon>Lepidoptera</taxon>
        <taxon>Glossata</taxon>
        <taxon>Ditrysia</taxon>
        <taxon>Papilionoidea</taxon>
        <taxon>Pieridae</taxon>
        <taxon>Dismorphiinae</taxon>
        <taxon>Leptidea</taxon>
    </lineage>
</organism>
<dbReference type="AlphaFoldDB" id="A0A5E4QYN8"/>
<gene>
    <name evidence="1" type="ORF">LSINAPIS_LOCUS12586</name>
</gene>
<evidence type="ECO:0000313" key="2">
    <source>
        <dbReference type="Proteomes" id="UP000324832"/>
    </source>
</evidence>
<name>A0A5E4QYN8_9NEOP</name>
<protein>
    <submittedName>
        <fullName evidence="1">Uncharacterized protein</fullName>
    </submittedName>
</protein>
<proteinExistence type="predicted"/>
<keyword evidence="2" id="KW-1185">Reference proteome</keyword>